<accession>A0AAP0G0N7</accession>
<dbReference type="Proteomes" id="UP001418222">
    <property type="component" value="Unassembled WGS sequence"/>
</dbReference>
<gene>
    <name evidence="1" type="primary">TPP6</name>
    <name evidence="1" type="ORF">KSP39_PZI016251</name>
</gene>
<protein>
    <submittedName>
        <fullName evidence="1">Trehalose-phosphate phosphatase 6</fullName>
    </submittedName>
</protein>
<proteinExistence type="predicted"/>
<evidence type="ECO:0000313" key="2">
    <source>
        <dbReference type="Proteomes" id="UP001418222"/>
    </source>
</evidence>
<reference evidence="1 2" key="1">
    <citation type="journal article" date="2022" name="Nat. Plants">
        <title>Genomes of leafy and leafless Platanthera orchids illuminate the evolution of mycoheterotrophy.</title>
        <authorList>
            <person name="Li M.H."/>
            <person name="Liu K.W."/>
            <person name="Li Z."/>
            <person name="Lu H.C."/>
            <person name="Ye Q.L."/>
            <person name="Zhang D."/>
            <person name="Wang J.Y."/>
            <person name="Li Y.F."/>
            <person name="Zhong Z.M."/>
            <person name="Liu X."/>
            <person name="Yu X."/>
            <person name="Liu D.K."/>
            <person name="Tu X.D."/>
            <person name="Liu B."/>
            <person name="Hao Y."/>
            <person name="Liao X.Y."/>
            <person name="Jiang Y.T."/>
            <person name="Sun W.H."/>
            <person name="Chen J."/>
            <person name="Chen Y.Q."/>
            <person name="Ai Y."/>
            <person name="Zhai J.W."/>
            <person name="Wu S.S."/>
            <person name="Zhou Z."/>
            <person name="Hsiao Y.Y."/>
            <person name="Wu W.L."/>
            <person name="Chen Y.Y."/>
            <person name="Lin Y.F."/>
            <person name="Hsu J.L."/>
            <person name="Li C.Y."/>
            <person name="Wang Z.W."/>
            <person name="Zhao X."/>
            <person name="Zhong W.Y."/>
            <person name="Ma X.K."/>
            <person name="Ma L."/>
            <person name="Huang J."/>
            <person name="Chen G.Z."/>
            <person name="Huang M.Z."/>
            <person name="Huang L."/>
            <person name="Peng D.H."/>
            <person name="Luo Y.B."/>
            <person name="Zou S.Q."/>
            <person name="Chen S.P."/>
            <person name="Lan S."/>
            <person name="Tsai W.C."/>
            <person name="Van de Peer Y."/>
            <person name="Liu Z.J."/>
        </authorList>
    </citation>
    <scope>NUCLEOTIDE SEQUENCE [LARGE SCALE GENOMIC DNA]</scope>
    <source>
        <strain evidence="1">Lor287</strain>
    </source>
</reference>
<keyword evidence="2" id="KW-1185">Reference proteome</keyword>
<comment type="caution">
    <text evidence="1">The sequence shown here is derived from an EMBL/GenBank/DDBJ whole genome shotgun (WGS) entry which is preliminary data.</text>
</comment>
<evidence type="ECO:0000313" key="1">
    <source>
        <dbReference type="EMBL" id="KAK8931028.1"/>
    </source>
</evidence>
<sequence length="70" mass="7893">MALKFLLESLGVLRSRGHGSAILVSKMPKETNASYSLQEPSEASVLDSFLLYQIYISNQKRIYLSFLLIL</sequence>
<dbReference type="AlphaFoldDB" id="A0AAP0G0N7"/>
<name>A0AAP0G0N7_9ASPA</name>
<dbReference type="EMBL" id="JBBWWQ010000014">
    <property type="protein sequence ID" value="KAK8931028.1"/>
    <property type="molecule type" value="Genomic_DNA"/>
</dbReference>
<organism evidence="1 2">
    <name type="scientific">Platanthera zijinensis</name>
    <dbReference type="NCBI Taxonomy" id="2320716"/>
    <lineage>
        <taxon>Eukaryota</taxon>
        <taxon>Viridiplantae</taxon>
        <taxon>Streptophyta</taxon>
        <taxon>Embryophyta</taxon>
        <taxon>Tracheophyta</taxon>
        <taxon>Spermatophyta</taxon>
        <taxon>Magnoliopsida</taxon>
        <taxon>Liliopsida</taxon>
        <taxon>Asparagales</taxon>
        <taxon>Orchidaceae</taxon>
        <taxon>Orchidoideae</taxon>
        <taxon>Orchideae</taxon>
        <taxon>Orchidinae</taxon>
        <taxon>Platanthera</taxon>
    </lineage>
</organism>